<sequence>MAHSVDRSFCPSRCSERGVCFARGADYICVCYDIDVYSQDCGIPAIGSSTLEPHVYYLLWAVLIAAFAVATLTLAVSIRQVVRACRTRRWKPETVKPVISVMGRNPLGQNLRRGLTGHARCSQKKLLRSNEDNATLKRCGGYVKIFTANE</sequence>
<evidence type="ECO:0000256" key="1">
    <source>
        <dbReference type="SAM" id="Phobius"/>
    </source>
</evidence>
<dbReference type="EMBL" id="CATQJL010000305">
    <property type="protein sequence ID" value="CAJ0601378.1"/>
    <property type="molecule type" value="Genomic_DNA"/>
</dbReference>
<reference evidence="2" key="1">
    <citation type="submission" date="2023-07" db="EMBL/GenBank/DDBJ databases">
        <authorList>
            <consortium name="CYATHOMIX"/>
        </authorList>
    </citation>
    <scope>NUCLEOTIDE SEQUENCE</scope>
    <source>
        <strain evidence="2">N/A</strain>
    </source>
</reference>
<keyword evidence="3" id="KW-1185">Reference proteome</keyword>
<name>A0AA36GZT7_CYLNA</name>
<evidence type="ECO:0000313" key="3">
    <source>
        <dbReference type="Proteomes" id="UP001176961"/>
    </source>
</evidence>
<keyword evidence="1" id="KW-1133">Transmembrane helix</keyword>
<organism evidence="2 3">
    <name type="scientific">Cylicocyclus nassatus</name>
    <name type="common">Nematode worm</name>
    <dbReference type="NCBI Taxonomy" id="53992"/>
    <lineage>
        <taxon>Eukaryota</taxon>
        <taxon>Metazoa</taxon>
        <taxon>Ecdysozoa</taxon>
        <taxon>Nematoda</taxon>
        <taxon>Chromadorea</taxon>
        <taxon>Rhabditida</taxon>
        <taxon>Rhabditina</taxon>
        <taxon>Rhabditomorpha</taxon>
        <taxon>Strongyloidea</taxon>
        <taxon>Strongylidae</taxon>
        <taxon>Cylicocyclus</taxon>
    </lineage>
</organism>
<keyword evidence="1" id="KW-0812">Transmembrane</keyword>
<dbReference type="AlphaFoldDB" id="A0AA36GZT7"/>
<accession>A0AA36GZT7</accession>
<keyword evidence="1" id="KW-0472">Membrane</keyword>
<feature type="transmembrane region" description="Helical" evidence="1">
    <location>
        <begin position="57"/>
        <end position="82"/>
    </location>
</feature>
<evidence type="ECO:0000313" key="2">
    <source>
        <dbReference type="EMBL" id="CAJ0601378.1"/>
    </source>
</evidence>
<dbReference type="Proteomes" id="UP001176961">
    <property type="component" value="Unassembled WGS sequence"/>
</dbReference>
<protein>
    <submittedName>
        <fullName evidence="2">Uncharacterized protein</fullName>
    </submittedName>
</protein>
<comment type="caution">
    <text evidence="2">The sequence shown here is derived from an EMBL/GenBank/DDBJ whole genome shotgun (WGS) entry which is preliminary data.</text>
</comment>
<proteinExistence type="predicted"/>
<gene>
    <name evidence="2" type="ORF">CYNAS_LOCUS13361</name>
</gene>